<dbReference type="EMBL" id="JAGUCO010000008">
    <property type="protein sequence ID" value="MBS2099143.1"/>
    <property type="molecule type" value="Genomic_DNA"/>
</dbReference>
<proteinExistence type="predicted"/>
<gene>
    <name evidence="1" type="ORF">KEM10_12700</name>
</gene>
<comment type="caution">
    <text evidence="1">The sequence shown here is derived from an EMBL/GenBank/DDBJ whole genome shotgun (WGS) entry which is preliminary data.</text>
</comment>
<accession>A0ABS5JWB3</accession>
<evidence type="ECO:0000313" key="2">
    <source>
        <dbReference type="Proteomes" id="UP000708576"/>
    </source>
</evidence>
<reference evidence="1 2" key="1">
    <citation type="journal article" date="2015" name="Int. J. Syst. Evol. Microbiol.">
        <title>Carboxylicivirga linearis sp. nov., isolated from a sea cucumber culture pond.</title>
        <authorList>
            <person name="Wang F.Q."/>
            <person name="Zhou Y.X."/>
            <person name="Lin X.Z."/>
            <person name="Chen G.J."/>
            <person name="Du Z.J."/>
        </authorList>
    </citation>
    <scope>NUCLEOTIDE SEQUENCE [LARGE SCALE GENOMIC DNA]</scope>
    <source>
        <strain evidence="1 2">FB218</strain>
    </source>
</reference>
<sequence>MNTELLNIAYQDWETFVESLSDDEKKGLVGLNDAIERNKLYYFATIGDAKRFDQIINTLSKNFLYDIETIPFVYRFYIERDLHGIAIDYIQKSKEYLTQSKVSIPSEIQRIIDESITVEALNSIQKSLIAIKSIRAKDIPHTTPIDINDKRNLNEFVLHEIVLASKVLIDKIQSVKQITHENRFNDLFLAALRLRFEIWNWSISDQPRKGSSSTGKDAGELDLVIEKGNTAFALLEALNLSGKDQTKTEEHVLKSFGYAKNLERYYMIIYFRGTSSTFDRTWSSYKEDVAACPFPENFTFNTTKKFEDMANKFDDINHLRIAKTIHGTNVEMFHIMIDLSEDAT</sequence>
<keyword evidence="2" id="KW-1185">Reference proteome</keyword>
<name>A0ABS5JWB3_9BACT</name>
<evidence type="ECO:0000313" key="1">
    <source>
        <dbReference type="EMBL" id="MBS2099143.1"/>
    </source>
</evidence>
<dbReference type="Proteomes" id="UP000708576">
    <property type="component" value="Unassembled WGS sequence"/>
</dbReference>
<organism evidence="1 2">
    <name type="scientific">Carboxylicivirga linearis</name>
    <dbReference type="NCBI Taxonomy" id="1628157"/>
    <lineage>
        <taxon>Bacteria</taxon>
        <taxon>Pseudomonadati</taxon>
        <taxon>Bacteroidota</taxon>
        <taxon>Bacteroidia</taxon>
        <taxon>Marinilabiliales</taxon>
        <taxon>Marinilabiliaceae</taxon>
        <taxon>Carboxylicivirga</taxon>
    </lineage>
</organism>
<protein>
    <submittedName>
        <fullName evidence="1">Uncharacterized protein</fullName>
    </submittedName>
</protein>
<dbReference type="RefSeq" id="WP_212216386.1">
    <property type="nucleotide sequence ID" value="NZ_JAGUCO010000008.1"/>
</dbReference>